<feature type="domain" description="Signal transduction histidine kinase subgroup 3 dimerisation and phosphoacceptor" evidence="10">
    <location>
        <begin position="180"/>
        <end position="245"/>
    </location>
</feature>
<dbReference type="EC" id="2.7.13.3" evidence="2"/>
<sequence>MSSFRFPRPATLLTDVLAVAIVILLAFLPYPDAVFQARGLLLVPALLPAALMPFRRRLPVVVLAVSLGCSTVTALFGVLSPGVMIAIAVAAFAVTDRVARPVGLLLVGAASILVFFTNAMTLDGEVFDSRALQFLLFIVLAGAVGDATRSRREYAAAMRERAERAERGREEEARRRVAEERVRIARDLHDIVAHQIAVISLNAGVASSAIEARPERAREALTAIRAAARTVLTDIGGLMSVLRDGDTDAPCDRHPPVGLDGVDDLVAQVEAAGLRVDLRRDAELGALAGSSDHVAYLAIREGLTNAHKHGEGDRAALAIRGGDGVVDIVVTNAVGEESPDATPSGHGLRGLRERVAAVRGRVVVLRDQDEFRLHVAIPTAGDDA</sequence>
<evidence type="ECO:0000259" key="10">
    <source>
        <dbReference type="Pfam" id="PF07730"/>
    </source>
</evidence>
<evidence type="ECO:0000256" key="2">
    <source>
        <dbReference type="ARBA" id="ARBA00012438"/>
    </source>
</evidence>
<reference evidence="11" key="1">
    <citation type="submission" date="2024-06" db="EMBL/GenBank/DDBJ databases">
        <title>Draft genome sequence of Microbacterium sp. strain A8/3-1, isolated from Oxytropis tragacanthoides Fisch. ex DC. Root nodules in the Altai region of Russia.</title>
        <authorList>
            <person name="Sazanova A."/>
            <person name="Guro P."/>
            <person name="Kuznetsova I."/>
            <person name="Belimov A."/>
            <person name="Safronova V."/>
        </authorList>
    </citation>
    <scope>NUCLEOTIDE SEQUENCE</scope>
    <source>
        <strain evidence="11">A8/3-1</strain>
    </source>
</reference>
<dbReference type="Gene3D" id="3.30.565.10">
    <property type="entry name" value="Histidine kinase-like ATPase, C-terminal domain"/>
    <property type="match status" value="1"/>
</dbReference>
<dbReference type="InterPro" id="IPR050482">
    <property type="entry name" value="Sensor_HK_TwoCompSys"/>
</dbReference>
<evidence type="ECO:0000256" key="6">
    <source>
        <dbReference type="ARBA" id="ARBA00022777"/>
    </source>
</evidence>
<keyword evidence="9" id="KW-1133">Transmembrane helix</keyword>
<dbReference type="InterPro" id="IPR036890">
    <property type="entry name" value="HATPase_C_sf"/>
</dbReference>
<name>A0AAU7VXM6_9MICO</name>
<dbReference type="InterPro" id="IPR011712">
    <property type="entry name" value="Sig_transdc_His_kin_sub3_dim/P"/>
</dbReference>
<keyword evidence="8" id="KW-0902">Two-component regulatory system</keyword>
<evidence type="ECO:0000313" key="11">
    <source>
        <dbReference type="EMBL" id="XBX79171.1"/>
    </source>
</evidence>
<feature type="transmembrane region" description="Helical" evidence="9">
    <location>
        <begin position="61"/>
        <end position="92"/>
    </location>
</feature>
<evidence type="ECO:0000256" key="8">
    <source>
        <dbReference type="ARBA" id="ARBA00023012"/>
    </source>
</evidence>
<feature type="transmembrane region" description="Helical" evidence="9">
    <location>
        <begin position="98"/>
        <end position="119"/>
    </location>
</feature>
<keyword evidence="7" id="KW-0067">ATP-binding</keyword>
<feature type="transmembrane region" description="Helical" evidence="9">
    <location>
        <begin position="12"/>
        <end position="30"/>
    </location>
</feature>
<dbReference type="RefSeq" id="WP_350352269.1">
    <property type="nucleotide sequence ID" value="NZ_CP158357.1"/>
</dbReference>
<keyword evidence="9" id="KW-0472">Membrane</keyword>
<dbReference type="GO" id="GO:0016020">
    <property type="term" value="C:membrane"/>
    <property type="evidence" value="ECO:0007669"/>
    <property type="project" value="InterPro"/>
</dbReference>
<dbReference type="PANTHER" id="PTHR24421">
    <property type="entry name" value="NITRATE/NITRITE SENSOR PROTEIN NARX-RELATED"/>
    <property type="match status" value="1"/>
</dbReference>
<evidence type="ECO:0000256" key="5">
    <source>
        <dbReference type="ARBA" id="ARBA00022741"/>
    </source>
</evidence>
<keyword evidence="5" id="KW-0547">Nucleotide-binding</keyword>
<evidence type="ECO:0000256" key="7">
    <source>
        <dbReference type="ARBA" id="ARBA00022840"/>
    </source>
</evidence>
<accession>A0AAU7VXM6</accession>
<dbReference type="PANTHER" id="PTHR24421:SF10">
    <property type="entry name" value="NITRATE_NITRITE SENSOR PROTEIN NARQ"/>
    <property type="match status" value="1"/>
</dbReference>
<evidence type="ECO:0000256" key="3">
    <source>
        <dbReference type="ARBA" id="ARBA00022553"/>
    </source>
</evidence>
<gene>
    <name evidence="11" type="ORF">ABS642_03515</name>
</gene>
<evidence type="ECO:0000256" key="9">
    <source>
        <dbReference type="SAM" id="Phobius"/>
    </source>
</evidence>
<dbReference type="GO" id="GO:0005524">
    <property type="term" value="F:ATP binding"/>
    <property type="evidence" value="ECO:0007669"/>
    <property type="project" value="UniProtKB-KW"/>
</dbReference>
<keyword evidence="3" id="KW-0597">Phosphoprotein</keyword>
<dbReference type="Gene3D" id="1.20.5.1930">
    <property type="match status" value="1"/>
</dbReference>
<dbReference type="EMBL" id="CP158357">
    <property type="protein sequence ID" value="XBX79171.1"/>
    <property type="molecule type" value="Genomic_DNA"/>
</dbReference>
<comment type="catalytic activity">
    <reaction evidence="1">
        <text>ATP + protein L-histidine = ADP + protein N-phospho-L-histidine.</text>
        <dbReference type="EC" id="2.7.13.3"/>
    </reaction>
</comment>
<dbReference type="GO" id="GO:0046983">
    <property type="term" value="F:protein dimerization activity"/>
    <property type="evidence" value="ECO:0007669"/>
    <property type="project" value="InterPro"/>
</dbReference>
<keyword evidence="6 11" id="KW-0418">Kinase</keyword>
<dbReference type="AlphaFoldDB" id="A0AAU7VXM6"/>
<proteinExistence type="predicted"/>
<dbReference type="GO" id="GO:0000155">
    <property type="term" value="F:phosphorelay sensor kinase activity"/>
    <property type="evidence" value="ECO:0007669"/>
    <property type="project" value="InterPro"/>
</dbReference>
<evidence type="ECO:0000256" key="4">
    <source>
        <dbReference type="ARBA" id="ARBA00022679"/>
    </source>
</evidence>
<keyword evidence="4" id="KW-0808">Transferase</keyword>
<keyword evidence="9" id="KW-0812">Transmembrane</keyword>
<dbReference type="Pfam" id="PF07730">
    <property type="entry name" value="HisKA_3"/>
    <property type="match status" value="1"/>
</dbReference>
<evidence type="ECO:0000256" key="1">
    <source>
        <dbReference type="ARBA" id="ARBA00000085"/>
    </source>
</evidence>
<protein>
    <recommendedName>
        <fullName evidence="2">histidine kinase</fullName>
        <ecNumber evidence="2">2.7.13.3</ecNumber>
    </recommendedName>
</protein>
<organism evidence="11">
    <name type="scientific">Microbacterium sp. A8/3-1</name>
    <dbReference type="NCBI Taxonomy" id="3160749"/>
    <lineage>
        <taxon>Bacteria</taxon>
        <taxon>Bacillati</taxon>
        <taxon>Actinomycetota</taxon>
        <taxon>Actinomycetes</taxon>
        <taxon>Micrococcales</taxon>
        <taxon>Microbacteriaceae</taxon>
        <taxon>Microbacterium</taxon>
    </lineage>
</organism>
<feature type="transmembrane region" description="Helical" evidence="9">
    <location>
        <begin position="131"/>
        <end position="148"/>
    </location>
</feature>